<dbReference type="CDD" id="cd02209">
    <property type="entry name" value="cupin_XRE_C"/>
    <property type="match status" value="1"/>
</dbReference>
<comment type="caution">
    <text evidence="3">The sequence shown here is derived from an EMBL/GenBank/DDBJ whole genome shotgun (WGS) entry which is preliminary data.</text>
</comment>
<gene>
    <name evidence="3" type="ORF">KCG44_03555</name>
</gene>
<dbReference type="Pfam" id="PF01381">
    <property type="entry name" value="HTH_3"/>
    <property type="match status" value="1"/>
</dbReference>
<evidence type="ECO:0000313" key="3">
    <source>
        <dbReference type="EMBL" id="MBV7255859.1"/>
    </source>
</evidence>
<dbReference type="RefSeq" id="WP_218444247.1">
    <property type="nucleotide sequence ID" value="NZ_JAGSPA010000001.1"/>
</dbReference>
<evidence type="ECO:0000256" key="1">
    <source>
        <dbReference type="ARBA" id="ARBA00023125"/>
    </source>
</evidence>
<organism evidence="3 4">
    <name type="scientific">Pacificimonas pallii</name>
    <dbReference type="NCBI Taxonomy" id="2827236"/>
    <lineage>
        <taxon>Bacteria</taxon>
        <taxon>Pseudomonadati</taxon>
        <taxon>Pseudomonadota</taxon>
        <taxon>Alphaproteobacteria</taxon>
        <taxon>Sphingomonadales</taxon>
        <taxon>Sphingosinicellaceae</taxon>
        <taxon>Pacificimonas</taxon>
    </lineage>
</organism>
<dbReference type="InterPro" id="IPR050807">
    <property type="entry name" value="TransReg_Diox_bact_type"/>
</dbReference>
<evidence type="ECO:0000313" key="4">
    <source>
        <dbReference type="Proteomes" id="UP000722336"/>
    </source>
</evidence>
<dbReference type="Proteomes" id="UP000722336">
    <property type="component" value="Unassembled WGS sequence"/>
</dbReference>
<dbReference type="InterPro" id="IPR001387">
    <property type="entry name" value="Cro/C1-type_HTH"/>
</dbReference>
<dbReference type="PANTHER" id="PTHR46797">
    <property type="entry name" value="HTH-TYPE TRANSCRIPTIONAL REGULATOR"/>
    <property type="match status" value="1"/>
</dbReference>
<evidence type="ECO:0000259" key="2">
    <source>
        <dbReference type="PROSITE" id="PS50943"/>
    </source>
</evidence>
<feature type="domain" description="HTH cro/C1-type" evidence="2">
    <location>
        <begin position="39"/>
        <end position="93"/>
    </location>
</feature>
<dbReference type="PANTHER" id="PTHR46797:SF20">
    <property type="entry name" value="BLR4304 PROTEIN"/>
    <property type="match status" value="1"/>
</dbReference>
<dbReference type="CDD" id="cd00093">
    <property type="entry name" value="HTH_XRE"/>
    <property type="match status" value="1"/>
</dbReference>
<dbReference type="EMBL" id="JAGSPA010000001">
    <property type="protein sequence ID" value="MBV7255859.1"/>
    <property type="molecule type" value="Genomic_DNA"/>
</dbReference>
<keyword evidence="1" id="KW-0238">DNA-binding</keyword>
<dbReference type="InterPro" id="IPR013096">
    <property type="entry name" value="Cupin_2"/>
</dbReference>
<proteinExistence type="predicted"/>
<keyword evidence="4" id="KW-1185">Reference proteome</keyword>
<dbReference type="Pfam" id="PF07883">
    <property type="entry name" value="Cupin_2"/>
    <property type="match status" value="1"/>
</dbReference>
<name>A0ABS6SBV5_9SPHN</name>
<dbReference type="PROSITE" id="PS50943">
    <property type="entry name" value="HTH_CROC1"/>
    <property type="match status" value="1"/>
</dbReference>
<protein>
    <submittedName>
        <fullName evidence="3">Helix-turn-helix transcriptional regulator</fullName>
    </submittedName>
</protein>
<accession>A0ABS6SBV5</accession>
<sequence length="215" mass="24013">MNNTEAILTGAANDGLDYLEGLRGPRRRRTTSFHLGERIRKLRRDRKMTLEEAGRNTGLAASTLSKIENDQMSPTFDVVQKLALGFDIDITDLFASDDGHQPGSRRSVTLKSAGRVMETPVYRHRLLASELSHKKILPFVSTIKARGAEDFADWASHEGEEFLYVLEGEVCFATEHYEPVTLGVGDSIYIDASMRHICYSTSDEDALVMWINTGS</sequence>
<reference evidence="3 4" key="1">
    <citation type="submission" date="2021-04" db="EMBL/GenBank/DDBJ databases">
        <authorList>
            <person name="Pira H."/>
            <person name="Risdian C."/>
            <person name="Wink J."/>
        </authorList>
    </citation>
    <scope>NUCLEOTIDE SEQUENCE [LARGE SCALE GENOMIC DNA]</scope>
    <source>
        <strain evidence="3 4">WHA3</strain>
    </source>
</reference>
<dbReference type="SMART" id="SM00530">
    <property type="entry name" value="HTH_XRE"/>
    <property type="match status" value="1"/>
</dbReference>